<sequence length="600" mass="65679">MQTSGKIADRLAAFRRELAARGYDGFVVPRADAHQSEVTAARDDCLAYITGFTGSAGLALVMAENAQIFVDGRYDIQVRREVDPELFEIRHLHNDPIDRWMREQATSGMRIAFDPMLVNGALHDRMADAMAAHGGTLVPCSEDLFDAIWPNRPAVPLGAVRAMPVAVSGESVAGKTRRVGEAIRQAGATTLAETSPDNIAWLLNLRGCDVPMNPVPHSFLLLDADGTVEWFVDRRKLGNDLSGFELQQVKLSPTSDFLERLGQVVKRGPVLTDPQFAPVSVRLAVKAAGGAIVYRTSPLTLLKAVKNETELAGYRRCHVEDGAALTDFLAWVQREGRRREASDRPLTELEAEAKLLAFRATRKGFLEASFRSISASGVNAALCHYNAAEATDAVIDSRLPYLIDSGGQYLDGTTDVTRTLFLGPMTPEIRRTYTAVLKGFLSLIAVRMPVGTQGHQLDAFARRPLWDLGLDYDHGTGHGVGHNLLVHEYPHRFAKLANPYGLEPGSIMTIEPGYYAEGQYGLRIENQVEVVADGAGLCRFASLTLAPIDLSAADLTILTDGERAFLDVYHAHVRQVLMPLVAEETRAFLLEQTRPVAEIL</sequence>
<feature type="domain" description="Creatinase N-terminal" evidence="6">
    <location>
        <begin position="10"/>
        <end position="142"/>
    </location>
</feature>
<evidence type="ECO:0000259" key="7">
    <source>
        <dbReference type="Pfam" id="PF16188"/>
    </source>
</evidence>
<dbReference type="Pfam" id="PF01321">
    <property type="entry name" value="Creatinase_N"/>
    <property type="match status" value="1"/>
</dbReference>
<evidence type="ECO:0000313" key="9">
    <source>
        <dbReference type="Proteomes" id="UP001155380"/>
    </source>
</evidence>
<evidence type="ECO:0000313" key="8">
    <source>
        <dbReference type="EMBL" id="MCO5959589.1"/>
    </source>
</evidence>
<keyword evidence="4" id="KW-0464">Manganese</keyword>
<dbReference type="Pfam" id="PF00557">
    <property type="entry name" value="Peptidase_M24"/>
    <property type="match status" value="1"/>
</dbReference>
<evidence type="ECO:0000256" key="1">
    <source>
        <dbReference type="ARBA" id="ARBA00008766"/>
    </source>
</evidence>
<keyword evidence="3" id="KW-0378">Hydrolase</keyword>
<evidence type="ECO:0000256" key="2">
    <source>
        <dbReference type="ARBA" id="ARBA00022723"/>
    </source>
</evidence>
<name>A0AAJ1C0H3_9HYPH</name>
<dbReference type="PANTHER" id="PTHR43763">
    <property type="entry name" value="XAA-PRO AMINOPEPTIDASE 1"/>
    <property type="match status" value="1"/>
</dbReference>
<keyword evidence="2" id="KW-0479">Metal-binding</keyword>
<dbReference type="Proteomes" id="UP001155380">
    <property type="component" value="Unassembled WGS sequence"/>
</dbReference>
<dbReference type="InterPro" id="IPR000994">
    <property type="entry name" value="Pept_M24"/>
</dbReference>
<gene>
    <name evidence="8" type="ORF">NBH21_22705</name>
</gene>
<dbReference type="GO" id="GO:0046872">
    <property type="term" value="F:metal ion binding"/>
    <property type="evidence" value="ECO:0007669"/>
    <property type="project" value="UniProtKB-KW"/>
</dbReference>
<proteinExistence type="inferred from homology"/>
<dbReference type="SUPFAM" id="SSF55920">
    <property type="entry name" value="Creatinase/aminopeptidase"/>
    <property type="match status" value="1"/>
</dbReference>
<comment type="similarity">
    <text evidence="1">Belongs to the peptidase M24B family.</text>
</comment>
<dbReference type="Gene3D" id="3.90.230.10">
    <property type="entry name" value="Creatinase/methionine aminopeptidase superfamily"/>
    <property type="match status" value="1"/>
</dbReference>
<reference evidence="8" key="1">
    <citation type="submission" date="2022-06" db="EMBL/GenBank/DDBJ databases">
        <authorList>
            <person name="Sun Q."/>
        </authorList>
    </citation>
    <scope>NUCLEOTIDE SEQUENCE</scope>
    <source>
        <strain evidence="8">S101</strain>
    </source>
</reference>
<dbReference type="CDD" id="cd01085">
    <property type="entry name" value="APP"/>
    <property type="match status" value="1"/>
</dbReference>
<dbReference type="GO" id="GO:0005737">
    <property type="term" value="C:cytoplasm"/>
    <property type="evidence" value="ECO:0007669"/>
    <property type="project" value="UniProtKB-ARBA"/>
</dbReference>
<organism evidence="8 9">
    <name type="scientific">Ciceribacter sichuanensis</name>
    <dbReference type="NCBI Taxonomy" id="2949647"/>
    <lineage>
        <taxon>Bacteria</taxon>
        <taxon>Pseudomonadati</taxon>
        <taxon>Pseudomonadota</taxon>
        <taxon>Alphaproteobacteria</taxon>
        <taxon>Hyphomicrobiales</taxon>
        <taxon>Rhizobiaceae</taxon>
        <taxon>Ciceribacter</taxon>
    </lineage>
</organism>
<dbReference type="InterPro" id="IPR000587">
    <property type="entry name" value="Creatinase_N"/>
</dbReference>
<dbReference type="Pfam" id="PF16189">
    <property type="entry name" value="Creatinase_N_2"/>
    <property type="match status" value="1"/>
</dbReference>
<dbReference type="Pfam" id="PF16188">
    <property type="entry name" value="Peptidase_M24_C"/>
    <property type="match status" value="1"/>
</dbReference>
<dbReference type="InterPro" id="IPR033740">
    <property type="entry name" value="Pept_M24B"/>
</dbReference>
<dbReference type="SUPFAM" id="SSF53092">
    <property type="entry name" value="Creatinase/prolidase N-terminal domain"/>
    <property type="match status" value="1"/>
</dbReference>
<dbReference type="RefSeq" id="WP_250913075.1">
    <property type="nucleotide sequence ID" value="NZ_JAMXLX010000010.1"/>
</dbReference>
<dbReference type="InterPro" id="IPR029149">
    <property type="entry name" value="Creatin/AminoP/Spt16_N"/>
</dbReference>
<dbReference type="InterPro" id="IPR050422">
    <property type="entry name" value="X-Pro_aminopeptidase_P"/>
</dbReference>
<keyword evidence="8" id="KW-0031">Aminopeptidase</keyword>
<feature type="domain" description="Peptidase M24 C-terminal" evidence="7">
    <location>
        <begin position="538"/>
        <end position="596"/>
    </location>
</feature>
<dbReference type="EMBL" id="JAMXLX010000010">
    <property type="protein sequence ID" value="MCO5959589.1"/>
    <property type="molecule type" value="Genomic_DNA"/>
</dbReference>
<dbReference type="PANTHER" id="PTHR43763:SF6">
    <property type="entry name" value="XAA-PRO AMINOPEPTIDASE 1"/>
    <property type="match status" value="1"/>
</dbReference>
<protein>
    <submittedName>
        <fullName evidence="8">Aminopeptidase P family protein</fullName>
    </submittedName>
</protein>
<dbReference type="AlphaFoldDB" id="A0AAJ1C0H3"/>
<keyword evidence="8" id="KW-0645">Protease</keyword>
<dbReference type="Gene3D" id="3.40.350.10">
    <property type="entry name" value="Creatinase/prolidase N-terminal domain"/>
    <property type="match status" value="2"/>
</dbReference>
<dbReference type="GO" id="GO:0070006">
    <property type="term" value="F:metalloaminopeptidase activity"/>
    <property type="evidence" value="ECO:0007669"/>
    <property type="project" value="InterPro"/>
</dbReference>
<evidence type="ECO:0000256" key="3">
    <source>
        <dbReference type="ARBA" id="ARBA00022801"/>
    </source>
</evidence>
<feature type="domain" description="Peptidase M24" evidence="5">
    <location>
        <begin position="314"/>
        <end position="530"/>
    </location>
</feature>
<dbReference type="FunFam" id="3.90.230.10:FF:000007">
    <property type="entry name" value="Xaa-Pro aminopeptidase P"/>
    <property type="match status" value="1"/>
</dbReference>
<accession>A0AAJ1C0H3</accession>
<evidence type="ECO:0000256" key="4">
    <source>
        <dbReference type="ARBA" id="ARBA00023211"/>
    </source>
</evidence>
<comment type="caution">
    <text evidence="8">The sequence shown here is derived from an EMBL/GenBank/DDBJ whole genome shotgun (WGS) entry which is preliminary data.</text>
</comment>
<dbReference type="InterPro" id="IPR032416">
    <property type="entry name" value="Peptidase_M24_C"/>
</dbReference>
<dbReference type="InterPro" id="IPR036005">
    <property type="entry name" value="Creatinase/aminopeptidase-like"/>
</dbReference>
<evidence type="ECO:0000259" key="5">
    <source>
        <dbReference type="Pfam" id="PF00557"/>
    </source>
</evidence>
<evidence type="ECO:0000259" key="6">
    <source>
        <dbReference type="Pfam" id="PF01321"/>
    </source>
</evidence>